<protein>
    <submittedName>
        <fullName evidence="1">Uncharacterized protein</fullName>
    </submittedName>
</protein>
<dbReference type="AlphaFoldDB" id="A0AAD4JD29"/>
<dbReference type="Proteomes" id="UP001190926">
    <property type="component" value="Unassembled WGS sequence"/>
</dbReference>
<dbReference type="PANTHER" id="PTHR35495:SF1">
    <property type="entry name" value="OS06G0679600 PROTEIN"/>
    <property type="match status" value="1"/>
</dbReference>
<organism evidence="1 2">
    <name type="scientific">Perilla frutescens var. hirtella</name>
    <name type="common">Perilla citriodora</name>
    <name type="synonym">Perilla setoyensis</name>
    <dbReference type="NCBI Taxonomy" id="608512"/>
    <lineage>
        <taxon>Eukaryota</taxon>
        <taxon>Viridiplantae</taxon>
        <taxon>Streptophyta</taxon>
        <taxon>Embryophyta</taxon>
        <taxon>Tracheophyta</taxon>
        <taxon>Spermatophyta</taxon>
        <taxon>Magnoliopsida</taxon>
        <taxon>eudicotyledons</taxon>
        <taxon>Gunneridae</taxon>
        <taxon>Pentapetalae</taxon>
        <taxon>asterids</taxon>
        <taxon>lamiids</taxon>
        <taxon>Lamiales</taxon>
        <taxon>Lamiaceae</taxon>
        <taxon>Nepetoideae</taxon>
        <taxon>Elsholtzieae</taxon>
        <taxon>Perilla</taxon>
    </lineage>
</organism>
<sequence>MKTSAGSCATTSQTMTPSFYTYLKPGALAQLRYSKITARSRQNGARNLHALIQLELSLESAIPPPHSSNLAMDGIPCFNLRVVKYPRCLQRRKLSAVKPSFSQA</sequence>
<proteinExistence type="predicted"/>
<name>A0AAD4JD29_PERFH</name>
<evidence type="ECO:0000313" key="2">
    <source>
        <dbReference type="Proteomes" id="UP001190926"/>
    </source>
</evidence>
<dbReference type="PANTHER" id="PTHR35495">
    <property type="entry name" value="OS06G0679600 PROTEIN"/>
    <property type="match status" value="1"/>
</dbReference>
<dbReference type="EMBL" id="SDAM02000087">
    <property type="protein sequence ID" value="KAH6831598.1"/>
    <property type="molecule type" value="Genomic_DNA"/>
</dbReference>
<accession>A0AAD4JD29</accession>
<reference evidence="1 2" key="1">
    <citation type="journal article" date="2021" name="Nat. Commun.">
        <title>Incipient diploidization of the medicinal plant Perilla within 10,000 years.</title>
        <authorList>
            <person name="Zhang Y."/>
            <person name="Shen Q."/>
            <person name="Leng L."/>
            <person name="Zhang D."/>
            <person name="Chen S."/>
            <person name="Shi Y."/>
            <person name="Ning Z."/>
            <person name="Chen S."/>
        </authorList>
    </citation>
    <scope>NUCLEOTIDE SEQUENCE [LARGE SCALE GENOMIC DNA]</scope>
    <source>
        <strain evidence="2">cv. PC099</strain>
    </source>
</reference>
<keyword evidence="2" id="KW-1185">Reference proteome</keyword>
<comment type="caution">
    <text evidence="1">The sequence shown here is derived from an EMBL/GenBank/DDBJ whole genome shotgun (WGS) entry which is preliminary data.</text>
</comment>
<gene>
    <name evidence="1" type="ORF">C2S53_010573</name>
</gene>
<evidence type="ECO:0000313" key="1">
    <source>
        <dbReference type="EMBL" id="KAH6831598.1"/>
    </source>
</evidence>